<evidence type="ECO:0000313" key="2">
    <source>
        <dbReference type="EMBL" id="SHG74860.1"/>
    </source>
</evidence>
<dbReference type="EMBL" id="FQVT01000027">
    <property type="protein sequence ID" value="SHG74860.1"/>
    <property type="molecule type" value="Genomic_DNA"/>
</dbReference>
<feature type="chain" id="PRO_5012725536" evidence="1">
    <location>
        <begin position="18"/>
        <end position="633"/>
    </location>
</feature>
<dbReference type="Proteomes" id="UP000183945">
    <property type="component" value="Unassembled WGS sequence"/>
</dbReference>
<dbReference type="OrthoDB" id="9812454at2"/>
<keyword evidence="3" id="KW-1185">Reference proteome</keyword>
<dbReference type="RefSeq" id="WP_072881977.1">
    <property type="nucleotide sequence ID" value="NZ_FQVT01000027.1"/>
</dbReference>
<evidence type="ECO:0000313" key="3">
    <source>
        <dbReference type="Proteomes" id="UP000183945"/>
    </source>
</evidence>
<gene>
    <name evidence="2" type="ORF">SAMN05444483_1271</name>
</gene>
<protein>
    <submittedName>
        <fullName evidence="2">Putative porin</fullName>
    </submittedName>
</protein>
<organism evidence="2 3">
    <name type="scientific">Salegentibacter echinorum</name>
    <dbReference type="NCBI Taxonomy" id="1073325"/>
    <lineage>
        <taxon>Bacteria</taxon>
        <taxon>Pseudomonadati</taxon>
        <taxon>Bacteroidota</taxon>
        <taxon>Flavobacteriia</taxon>
        <taxon>Flavobacteriales</taxon>
        <taxon>Flavobacteriaceae</taxon>
        <taxon>Salegentibacter</taxon>
    </lineage>
</organism>
<dbReference type="Pfam" id="PF14121">
    <property type="entry name" value="Porin_10"/>
    <property type="match status" value="1"/>
</dbReference>
<sequence length="633" mass="73361">MKKFCLLLIFIFPTVFYGQKTLGGPPDTKTKSDTVKPPITAYKIISVENDTTYVDTTLNIQKDYKFNYLRKDNFELLSFSNTGQTYNRLGAELDYQKLYPDFGAQARHYNFMEVKDIHYYHVPTPFTELYFKTVPEQGQQLDAFFTINTSERLNVSIAYKGVRALGSYQHILSSTGNFRMGMNYNTLDEKYFLKTHFVSQDLLNEENGGFSDLALQQYLDKEEEFEDRSILDMNFEDAESTLYGKRFYVNHYYQLRAADSVSGNSIKLGHIFNHSYKKFVFSQQQAKNEIFGPSFQSANIKDNVRLSEFYNEAYVKYANKTLGEIKAKAAVKTFEYGYKTFFVSNTDTINNKLTGVNYSLGGEYAKTIGGFNIKADAMLNLAGDFTGSYLAASASYALDEENMLEFGVNQNSHRPNYNFLLYQSDYINYNWQNDFDNVNTQSIYGKLNSEKLFDVEGRLTQIQNYTYFAQNQDTLVKPYQAGDQVRYIKLKASKNFDFGYFAIDNTLMYQKVLDGGSYLNLPEFVTRNSIYYKDEWFDKALYLQTGFTFKYFTKYNMNAYDPVLAEFYVQNSQELGNYPVVDFFLNGKVSQTRIFFKLEHLNALITGNNNLVAPGYPYTDFSVRFGLVWNFFL</sequence>
<keyword evidence="1" id="KW-0732">Signal</keyword>
<dbReference type="AlphaFoldDB" id="A0A1M5MC26"/>
<accession>A0A1M5MC26</accession>
<name>A0A1M5MC26_SALEC</name>
<proteinExistence type="predicted"/>
<dbReference type="STRING" id="1073325.SAMN05444483_1271"/>
<reference evidence="3" key="1">
    <citation type="submission" date="2016-11" db="EMBL/GenBank/DDBJ databases">
        <authorList>
            <person name="Varghese N."/>
            <person name="Submissions S."/>
        </authorList>
    </citation>
    <scope>NUCLEOTIDE SEQUENCE [LARGE SCALE GENOMIC DNA]</scope>
    <source>
        <strain evidence="3">DSM 24579</strain>
    </source>
</reference>
<evidence type="ECO:0000256" key="1">
    <source>
        <dbReference type="SAM" id="SignalP"/>
    </source>
</evidence>
<feature type="signal peptide" evidence="1">
    <location>
        <begin position="1"/>
        <end position="17"/>
    </location>
</feature>
<dbReference type="InterPro" id="IPR025631">
    <property type="entry name" value="Porin_10"/>
</dbReference>